<sequence>MSNALVVVFRRRTFGLLHKLVCESLAKNEVNYEKNFCAFNCNFRIAKKDVHTNRKFSVDTAREGSAARAETTSTTHGLSKLQAQELILRLTDEERNVLISALQEYHSKMVKEEYEGSDKNFTFKLYTVATLIL</sequence>
<proteinExistence type="predicted"/>
<dbReference type="Proteomes" id="UP001056778">
    <property type="component" value="Chromosome 5"/>
</dbReference>
<reference evidence="1" key="1">
    <citation type="submission" date="2022-04" db="EMBL/GenBank/DDBJ databases">
        <title>Chromosome-scale genome assembly of Holotrichia oblita Faldermann.</title>
        <authorList>
            <person name="Rongchong L."/>
        </authorList>
    </citation>
    <scope>NUCLEOTIDE SEQUENCE</scope>
    <source>
        <strain evidence="1">81SQS9</strain>
    </source>
</reference>
<comment type="caution">
    <text evidence="1">The sequence shown here is derived from an EMBL/GenBank/DDBJ whole genome shotgun (WGS) entry which is preliminary data.</text>
</comment>
<keyword evidence="2" id="KW-1185">Reference proteome</keyword>
<accession>A0ACB9T2D3</accession>
<evidence type="ECO:0000313" key="1">
    <source>
        <dbReference type="EMBL" id="KAI4460938.1"/>
    </source>
</evidence>
<gene>
    <name evidence="1" type="ORF">MML48_5g00019950</name>
</gene>
<protein>
    <submittedName>
        <fullName evidence="1">Rag1-activating protein 1</fullName>
    </submittedName>
</protein>
<evidence type="ECO:0000313" key="2">
    <source>
        <dbReference type="Proteomes" id="UP001056778"/>
    </source>
</evidence>
<name>A0ACB9T2D3_HOLOL</name>
<organism evidence="1 2">
    <name type="scientific">Holotrichia oblita</name>
    <name type="common">Chafer beetle</name>
    <dbReference type="NCBI Taxonomy" id="644536"/>
    <lineage>
        <taxon>Eukaryota</taxon>
        <taxon>Metazoa</taxon>
        <taxon>Ecdysozoa</taxon>
        <taxon>Arthropoda</taxon>
        <taxon>Hexapoda</taxon>
        <taxon>Insecta</taxon>
        <taxon>Pterygota</taxon>
        <taxon>Neoptera</taxon>
        <taxon>Endopterygota</taxon>
        <taxon>Coleoptera</taxon>
        <taxon>Polyphaga</taxon>
        <taxon>Scarabaeiformia</taxon>
        <taxon>Scarabaeidae</taxon>
        <taxon>Melolonthinae</taxon>
        <taxon>Holotrichia</taxon>
    </lineage>
</organism>
<dbReference type="EMBL" id="CM043019">
    <property type="protein sequence ID" value="KAI4460938.1"/>
    <property type="molecule type" value="Genomic_DNA"/>
</dbReference>